<dbReference type="Proteomes" id="UP000500961">
    <property type="component" value="Chromosome"/>
</dbReference>
<dbReference type="RefSeq" id="WP_173072806.1">
    <property type="nucleotide sequence ID" value="NZ_CP041345.1"/>
</dbReference>
<gene>
    <name evidence="2" type="ORF">FHG85_02825</name>
</gene>
<proteinExistence type="predicted"/>
<name>A0A7D4BJ36_9BACT</name>
<dbReference type="AlphaFoldDB" id="A0A7D4BJ36"/>
<dbReference type="KEGG" id="ttz:FHG85_02825"/>
<evidence type="ECO:0008006" key="4">
    <source>
        <dbReference type="Google" id="ProtNLM"/>
    </source>
</evidence>
<keyword evidence="1" id="KW-0732">Signal</keyword>
<accession>A0A7D4BJ36</accession>
<dbReference type="EMBL" id="CP041345">
    <property type="protein sequence ID" value="QKG79239.1"/>
    <property type="molecule type" value="Genomic_DNA"/>
</dbReference>
<evidence type="ECO:0000256" key="1">
    <source>
        <dbReference type="SAM" id="SignalP"/>
    </source>
</evidence>
<organism evidence="2 3">
    <name type="scientific">Tenuifilum thalassicum</name>
    <dbReference type="NCBI Taxonomy" id="2590900"/>
    <lineage>
        <taxon>Bacteria</taxon>
        <taxon>Pseudomonadati</taxon>
        <taxon>Bacteroidota</taxon>
        <taxon>Bacteroidia</taxon>
        <taxon>Bacteroidales</taxon>
        <taxon>Tenuifilaceae</taxon>
        <taxon>Tenuifilum</taxon>
    </lineage>
</organism>
<protein>
    <recommendedName>
        <fullName evidence="4">PorT family protein</fullName>
    </recommendedName>
</protein>
<evidence type="ECO:0000313" key="3">
    <source>
        <dbReference type="Proteomes" id="UP000500961"/>
    </source>
</evidence>
<feature type="signal peptide" evidence="1">
    <location>
        <begin position="1"/>
        <end position="24"/>
    </location>
</feature>
<keyword evidence="3" id="KW-1185">Reference proteome</keyword>
<feature type="chain" id="PRO_5029759646" description="PorT family protein" evidence="1">
    <location>
        <begin position="25"/>
        <end position="230"/>
    </location>
</feature>
<evidence type="ECO:0000313" key="2">
    <source>
        <dbReference type="EMBL" id="QKG79239.1"/>
    </source>
</evidence>
<sequence length="230" mass="26387">MKSVLKTVFLSCLFINFLSSLSFAKPDSLAIKLKKHLIPEASFSVSGGLSMPKQSTWDPIGTFEPKFESSFSYKTQINFRFKVFEGLNIIFSPTFTKLGYEYNDFELAFPAGMVFPGYKHKYYYYGWETGIELFVMDYLSVVAALGKDYLIEKESTSDSNFNSLNNFGNTTQKKVEKLTLTGRYTLKKLSFGLIYNIPLSKHSIEYQIDGSIQDYTKISGIYLFMEYIIF</sequence>
<reference evidence="2 3" key="1">
    <citation type="submission" date="2019-07" db="EMBL/GenBank/DDBJ databases">
        <title>Thalassofilum flectens gen. nov., sp. nov., a novel moderate thermophilic anaerobe from a shallow sea hot spring in Kunashir Island (Russia), representing a new family in the order Bacteroidales, and proposal of Thalassofilacea fam. nov.</title>
        <authorList>
            <person name="Kochetkova T.V."/>
            <person name="Podosokorskaya O.A."/>
            <person name="Novikov A."/>
            <person name="Elcheninov A.G."/>
            <person name="Toshchakov S.V."/>
            <person name="Kublanov I.V."/>
        </authorList>
    </citation>
    <scope>NUCLEOTIDE SEQUENCE [LARGE SCALE GENOMIC DNA]</scope>
    <source>
        <strain evidence="2 3">38-H</strain>
    </source>
</reference>